<reference evidence="13" key="1">
    <citation type="journal article" date="2019" name="Sci. Rep.">
        <title>Draft genome of Tanacetum cinerariifolium, the natural source of mosquito coil.</title>
        <authorList>
            <person name="Yamashiro T."/>
            <person name="Shiraishi A."/>
            <person name="Satake H."/>
            <person name="Nakayama K."/>
        </authorList>
    </citation>
    <scope>NUCLEOTIDE SEQUENCE</scope>
</reference>
<name>A0A6L2LYI2_TANCI</name>
<keyword evidence="10" id="KW-0862">Zinc</keyword>
<keyword evidence="3" id="KW-0255">Endonuclease</keyword>
<evidence type="ECO:0000256" key="10">
    <source>
        <dbReference type="PROSITE-ProRule" id="PRU00047"/>
    </source>
</evidence>
<proteinExistence type="predicted"/>
<dbReference type="SMART" id="SM00343">
    <property type="entry name" value="ZnF_C2HC"/>
    <property type="match status" value="1"/>
</dbReference>
<accession>A0A6L2LYI2</accession>
<dbReference type="SUPFAM" id="SSF57756">
    <property type="entry name" value="Retrovirus zinc finger-like domains"/>
    <property type="match status" value="1"/>
</dbReference>
<keyword evidence="4" id="KW-0378">Hydrolase</keyword>
<keyword evidence="1" id="KW-0540">Nuclease</keyword>
<feature type="region of interest" description="Disordered" evidence="11">
    <location>
        <begin position="299"/>
        <end position="330"/>
    </location>
</feature>
<sequence length="697" mass="79803">MDSIIPLGHKNTLAEYMILSGADNRPPMLEKDLVAKDLWERVQLLMQGTSLTKQERECKLYDVFHKFTHIKGELLHKYYLRFTQLINDMNINNIKIEQFQVNTKFSNSLPSEWSKFMPDVKLVKDLHTTKFDQLHAYLEQHELHANEVRLLPERNQDPLAFVEMIQLLISIRHGFSNSCSFLKGRQSQSYSGTGYKSNATSSRGNNVSGHARIVKCYNCQGEGHMARQCTQPKRPRNASWYKDKAMLAEAKEAGQVMDEEKLAFLADLRKRNESYEKCLNLDAELLKSQNAHNDLLKRSKPTWNKKNDRISQTPSRNMKKKVEAQPRKVNKKNHVVKPIHNVDVKQSQLNANSDLICATCCPNCSLVSGLWMFETHDREPLSAHEFFSIFLGTVRFENDHIARILGGLRAGYEIVSYHISTLNDVVKSRNQTLVEAARTMLIFSKAPLFLWPKQSIQPITPKTNKTPYELMQDKKPDLSLFHVFGALCYSTNDNENLGKLDAIADISIFVGYAPAKKAFRIYNKRTRKIIETIHVTFRELTTMASKQLVLGLGLQCMTLVISSSGLVPNPILQQPCIPPQRDDWDRLFQPMFNEYCNPLTIVVSPVPVAAAPRATDLADLLVSTSIDQDAPSINSTSQRLSYYVRSIHTPFESLGRWTKDHPIINVIELKNFKQAMIEPSWIDAMQEETYEFKRLQV</sequence>
<comment type="caution">
    <text evidence="13">The sequence shown here is derived from an EMBL/GenBank/DDBJ whole genome shotgun (WGS) entry which is preliminary data.</text>
</comment>
<dbReference type="InterPro" id="IPR036875">
    <property type="entry name" value="Znf_CCHC_sf"/>
</dbReference>
<evidence type="ECO:0000313" key="13">
    <source>
        <dbReference type="EMBL" id="GEU66017.1"/>
    </source>
</evidence>
<organism evidence="13">
    <name type="scientific">Tanacetum cinerariifolium</name>
    <name type="common">Dalmatian daisy</name>
    <name type="synonym">Chrysanthemum cinerariifolium</name>
    <dbReference type="NCBI Taxonomy" id="118510"/>
    <lineage>
        <taxon>Eukaryota</taxon>
        <taxon>Viridiplantae</taxon>
        <taxon>Streptophyta</taxon>
        <taxon>Embryophyta</taxon>
        <taxon>Tracheophyta</taxon>
        <taxon>Spermatophyta</taxon>
        <taxon>Magnoliopsida</taxon>
        <taxon>eudicotyledons</taxon>
        <taxon>Gunneridae</taxon>
        <taxon>Pentapetalae</taxon>
        <taxon>asterids</taxon>
        <taxon>campanulids</taxon>
        <taxon>Asterales</taxon>
        <taxon>Asteraceae</taxon>
        <taxon>Asteroideae</taxon>
        <taxon>Anthemideae</taxon>
        <taxon>Anthemidinae</taxon>
        <taxon>Tanacetum</taxon>
    </lineage>
</organism>
<evidence type="ECO:0000256" key="8">
    <source>
        <dbReference type="ARBA" id="ARBA00022932"/>
    </source>
</evidence>
<dbReference type="GO" id="GO:0016787">
    <property type="term" value="F:hydrolase activity"/>
    <property type="evidence" value="ECO:0007669"/>
    <property type="project" value="UniProtKB-KW"/>
</dbReference>
<dbReference type="GO" id="GO:0004519">
    <property type="term" value="F:endonuclease activity"/>
    <property type="evidence" value="ECO:0007669"/>
    <property type="project" value="UniProtKB-KW"/>
</dbReference>
<evidence type="ECO:0000259" key="12">
    <source>
        <dbReference type="PROSITE" id="PS50158"/>
    </source>
</evidence>
<dbReference type="Pfam" id="PF00098">
    <property type="entry name" value="zf-CCHC"/>
    <property type="match status" value="1"/>
</dbReference>
<protein>
    <recommendedName>
        <fullName evidence="12">CCHC-type domain-containing protein</fullName>
    </recommendedName>
</protein>
<dbReference type="PROSITE" id="PS50158">
    <property type="entry name" value="ZF_CCHC"/>
    <property type="match status" value="1"/>
</dbReference>
<evidence type="ECO:0000256" key="9">
    <source>
        <dbReference type="ARBA" id="ARBA00023172"/>
    </source>
</evidence>
<gene>
    <name evidence="13" type="ORF">Tci_037995</name>
</gene>
<dbReference type="GO" id="GO:0003887">
    <property type="term" value="F:DNA-directed DNA polymerase activity"/>
    <property type="evidence" value="ECO:0007669"/>
    <property type="project" value="UniProtKB-KW"/>
</dbReference>
<keyword evidence="8" id="KW-0239">DNA-directed DNA polymerase</keyword>
<keyword evidence="6" id="KW-0229">DNA integration</keyword>
<evidence type="ECO:0000256" key="5">
    <source>
        <dbReference type="ARBA" id="ARBA00022842"/>
    </source>
</evidence>
<keyword evidence="7" id="KW-0695">RNA-directed DNA polymerase</keyword>
<evidence type="ECO:0000256" key="4">
    <source>
        <dbReference type="ARBA" id="ARBA00022801"/>
    </source>
</evidence>
<evidence type="ECO:0000256" key="7">
    <source>
        <dbReference type="ARBA" id="ARBA00022918"/>
    </source>
</evidence>
<dbReference type="InterPro" id="IPR001878">
    <property type="entry name" value="Znf_CCHC"/>
</dbReference>
<keyword evidence="5" id="KW-0460">Magnesium</keyword>
<dbReference type="Gene3D" id="4.10.60.10">
    <property type="entry name" value="Zinc finger, CCHC-type"/>
    <property type="match status" value="1"/>
</dbReference>
<evidence type="ECO:0000256" key="2">
    <source>
        <dbReference type="ARBA" id="ARBA00022723"/>
    </source>
</evidence>
<keyword evidence="10" id="KW-0863">Zinc-finger</keyword>
<keyword evidence="2" id="KW-0479">Metal-binding</keyword>
<evidence type="ECO:0000256" key="6">
    <source>
        <dbReference type="ARBA" id="ARBA00022908"/>
    </source>
</evidence>
<evidence type="ECO:0000256" key="1">
    <source>
        <dbReference type="ARBA" id="ARBA00022722"/>
    </source>
</evidence>
<dbReference type="GO" id="GO:0003676">
    <property type="term" value="F:nucleic acid binding"/>
    <property type="evidence" value="ECO:0007669"/>
    <property type="project" value="InterPro"/>
</dbReference>
<feature type="domain" description="CCHC-type" evidence="12">
    <location>
        <begin position="215"/>
        <end position="231"/>
    </location>
</feature>
<dbReference type="AlphaFoldDB" id="A0A6L2LYI2"/>
<dbReference type="GO" id="GO:0006310">
    <property type="term" value="P:DNA recombination"/>
    <property type="evidence" value="ECO:0007669"/>
    <property type="project" value="UniProtKB-KW"/>
</dbReference>
<keyword evidence="8" id="KW-0548">Nucleotidyltransferase</keyword>
<keyword evidence="9" id="KW-0233">DNA recombination</keyword>
<dbReference type="GO" id="GO:0015074">
    <property type="term" value="P:DNA integration"/>
    <property type="evidence" value="ECO:0007669"/>
    <property type="project" value="UniProtKB-KW"/>
</dbReference>
<dbReference type="EMBL" id="BKCJ010005309">
    <property type="protein sequence ID" value="GEU66017.1"/>
    <property type="molecule type" value="Genomic_DNA"/>
</dbReference>
<evidence type="ECO:0000256" key="3">
    <source>
        <dbReference type="ARBA" id="ARBA00022759"/>
    </source>
</evidence>
<dbReference type="GO" id="GO:0003964">
    <property type="term" value="F:RNA-directed DNA polymerase activity"/>
    <property type="evidence" value="ECO:0007669"/>
    <property type="project" value="UniProtKB-KW"/>
</dbReference>
<dbReference type="PANTHER" id="PTHR42648">
    <property type="entry name" value="TRANSPOSASE, PUTATIVE-RELATED"/>
    <property type="match status" value="1"/>
</dbReference>
<dbReference type="InterPro" id="IPR057670">
    <property type="entry name" value="SH3_retrovirus"/>
</dbReference>
<dbReference type="InterPro" id="IPR039537">
    <property type="entry name" value="Retrotran_Ty1/copia-like"/>
</dbReference>
<dbReference type="GO" id="GO:0008270">
    <property type="term" value="F:zinc ion binding"/>
    <property type="evidence" value="ECO:0007669"/>
    <property type="project" value="UniProtKB-KW"/>
</dbReference>
<evidence type="ECO:0000256" key="11">
    <source>
        <dbReference type="SAM" id="MobiDB-lite"/>
    </source>
</evidence>
<keyword evidence="8" id="KW-0808">Transferase</keyword>
<dbReference type="PANTHER" id="PTHR42648:SF11">
    <property type="entry name" value="TRANSPOSON TY4-P GAG-POL POLYPROTEIN"/>
    <property type="match status" value="1"/>
</dbReference>
<dbReference type="Pfam" id="PF25597">
    <property type="entry name" value="SH3_retrovirus"/>
    <property type="match status" value="1"/>
</dbReference>